<dbReference type="InterPro" id="IPR007590">
    <property type="entry name" value="Saf4/Yju2"/>
</dbReference>
<name>A0A7J6W736_THATH</name>
<keyword evidence="2" id="KW-1185">Reference proteome</keyword>
<reference evidence="1 2" key="1">
    <citation type="submission" date="2020-06" db="EMBL/GenBank/DDBJ databases">
        <title>Transcriptomic and genomic resources for Thalictrum thalictroides and T. hernandezii: Facilitating candidate gene discovery in an emerging model plant lineage.</title>
        <authorList>
            <person name="Arias T."/>
            <person name="Riano-Pachon D.M."/>
            <person name="Di Stilio V.S."/>
        </authorList>
    </citation>
    <scope>NUCLEOTIDE SEQUENCE [LARGE SCALE GENOMIC DNA]</scope>
    <source>
        <strain evidence="2">cv. WT478/WT964</strain>
        <tissue evidence="1">Leaves</tissue>
    </source>
</reference>
<gene>
    <name evidence="1" type="ORF">FRX31_017174</name>
</gene>
<protein>
    <submittedName>
        <fullName evidence="1">Yju2 splicing factor-like protein</fullName>
    </submittedName>
</protein>
<dbReference type="OrthoDB" id="674963at2759"/>
<proteinExistence type="predicted"/>
<evidence type="ECO:0000313" key="1">
    <source>
        <dbReference type="EMBL" id="KAF5193239.1"/>
    </source>
</evidence>
<dbReference type="AlphaFoldDB" id="A0A7J6W736"/>
<evidence type="ECO:0000313" key="2">
    <source>
        <dbReference type="Proteomes" id="UP000554482"/>
    </source>
</evidence>
<comment type="caution">
    <text evidence="1">The sequence shown here is derived from an EMBL/GenBank/DDBJ whole genome shotgun (WGS) entry which is preliminary data.</text>
</comment>
<dbReference type="Proteomes" id="UP000554482">
    <property type="component" value="Unassembled WGS sequence"/>
</dbReference>
<dbReference type="PANTHER" id="PTHR12111">
    <property type="entry name" value="SPLICING FACTOR YJU2"/>
    <property type="match status" value="1"/>
</dbReference>
<dbReference type="Pfam" id="PF04502">
    <property type="entry name" value="Saf4_Yju2"/>
    <property type="match status" value="1"/>
</dbReference>
<sequence>MSQGTKINTRKEHDPNHTYLGIKVYRFYFKCSNCKSTIIIRTDPKNSDYIVETGATRNREAAWCDESKRKRDDDDELMMGSMECIEMRRMKAVREIGLIDNLEELKSIKSLQAGISSDYLLMRCTKGKDKDVEEEPKPIFRRPSSFIKRIDDEDEHESIANYNNSVRIKHGSKDLSKFHSSPSPIMARVSIVKKHCPTRTQQLSDSNSAAALQALGHEYDSDGD</sequence>
<organism evidence="1 2">
    <name type="scientific">Thalictrum thalictroides</name>
    <name type="common">Rue-anemone</name>
    <name type="synonym">Anemone thalictroides</name>
    <dbReference type="NCBI Taxonomy" id="46969"/>
    <lineage>
        <taxon>Eukaryota</taxon>
        <taxon>Viridiplantae</taxon>
        <taxon>Streptophyta</taxon>
        <taxon>Embryophyta</taxon>
        <taxon>Tracheophyta</taxon>
        <taxon>Spermatophyta</taxon>
        <taxon>Magnoliopsida</taxon>
        <taxon>Ranunculales</taxon>
        <taxon>Ranunculaceae</taxon>
        <taxon>Thalictroideae</taxon>
        <taxon>Thalictrum</taxon>
    </lineage>
</organism>
<dbReference type="GO" id="GO:0000398">
    <property type="term" value="P:mRNA splicing, via spliceosome"/>
    <property type="evidence" value="ECO:0007669"/>
    <property type="project" value="InterPro"/>
</dbReference>
<accession>A0A7J6W736</accession>
<dbReference type="EMBL" id="JABWDY010020336">
    <property type="protein sequence ID" value="KAF5193239.1"/>
    <property type="molecule type" value="Genomic_DNA"/>
</dbReference>